<organism evidence="1 2">
    <name type="scientific">Pararoseomonas baculiformis</name>
    <dbReference type="NCBI Taxonomy" id="2820812"/>
    <lineage>
        <taxon>Bacteria</taxon>
        <taxon>Pseudomonadati</taxon>
        <taxon>Pseudomonadota</taxon>
        <taxon>Alphaproteobacteria</taxon>
        <taxon>Acetobacterales</taxon>
        <taxon>Acetobacteraceae</taxon>
        <taxon>Pararoseomonas</taxon>
    </lineage>
</organism>
<accession>A0ABS4AJ29</accession>
<protein>
    <recommendedName>
        <fullName evidence="3">Glycosyltransferase family 1 protein</fullName>
    </recommendedName>
</protein>
<proteinExistence type="predicted"/>
<keyword evidence="2" id="KW-1185">Reference proteome</keyword>
<sequence>MPDEVAILRSLGFAVFTPRVLPRGLEGRSTAIEQDPDDAALDLPPETRAVLEAFPFYERRWTPTLTSILNEHFEAVVTAFYPECFSSAIQHFQGRVIARCFGREGTANYRHWTSAWGLPDLEDHIEQAGERYIFGQAYPFLAEVEPPLNARHAFTLPLVRPGWVDARRDSWNGAGGFVLLNIPLIGASPYYQPIYEGAKATFAGVPHRIFGHQPRPVADPSVIASPPDDELLNLFASCSAFAYTSSEPRHLHYPPVEALVIGAPVLYLRGSLLDRLVPGLPGGCADLAEMRAKAEALVGGNTTLAAEIRAAAPALLAPFAPEAARAAWANLLGVRS</sequence>
<evidence type="ECO:0000313" key="1">
    <source>
        <dbReference type="EMBL" id="MBP0447018.1"/>
    </source>
</evidence>
<gene>
    <name evidence="1" type="ORF">J8J14_19775</name>
</gene>
<comment type="caution">
    <text evidence="1">The sequence shown here is derived from an EMBL/GenBank/DDBJ whole genome shotgun (WGS) entry which is preliminary data.</text>
</comment>
<dbReference type="EMBL" id="JAGIZB010000024">
    <property type="protein sequence ID" value="MBP0447018.1"/>
    <property type="molecule type" value="Genomic_DNA"/>
</dbReference>
<name>A0ABS4AJ29_9PROT</name>
<reference evidence="1 2" key="1">
    <citation type="submission" date="2021-03" db="EMBL/GenBank/DDBJ databases">
        <authorList>
            <person name="So Y."/>
        </authorList>
    </citation>
    <scope>NUCLEOTIDE SEQUENCE [LARGE SCALE GENOMIC DNA]</scope>
    <source>
        <strain evidence="1 2">SSH11</strain>
    </source>
</reference>
<evidence type="ECO:0008006" key="3">
    <source>
        <dbReference type="Google" id="ProtNLM"/>
    </source>
</evidence>
<dbReference type="Proteomes" id="UP000681594">
    <property type="component" value="Unassembled WGS sequence"/>
</dbReference>
<evidence type="ECO:0000313" key="2">
    <source>
        <dbReference type="Proteomes" id="UP000681594"/>
    </source>
</evidence>